<dbReference type="PROSITE" id="PS50943">
    <property type="entry name" value="HTH_CROC1"/>
    <property type="match status" value="1"/>
</dbReference>
<dbReference type="RefSeq" id="WP_187013525.1">
    <property type="nucleotide sequence ID" value="NZ_JACOQI010000001.1"/>
</dbReference>
<dbReference type="PANTHER" id="PTHR46558:SF4">
    <property type="entry name" value="DNA-BIDING PHAGE PROTEIN"/>
    <property type="match status" value="1"/>
</dbReference>
<proteinExistence type="predicted"/>
<keyword evidence="4" id="KW-1185">Reference proteome</keyword>
<comment type="caution">
    <text evidence="3">The sequence shown here is derived from an EMBL/GenBank/DDBJ whole genome shotgun (WGS) entry which is preliminary data.</text>
</comment>
<dbReference type="InterPro" id="IPR001387">
    <property type="entry name" value="Cro/C1-type_HTH"/>
</dbReference>
<keyword evidence="1" id="KW-0238">DNA-binding</keyword>
<evidence type="ECO:0000256" key="1">
    <source>
        <dbReference type="ARBA" id="ARBA00023125"/>
    </source>
</evidence>
<dbReference type="PANTHER" id="PTHR46558">
    <property type="entry name" value="TRACRIPTIONAL REGULATORY PROTEIN-RELATED-RELATED"/>
    <property type="match status" value="1"/>
</dbReference>
<name>A0A923S5Z6_9FIRM</name>
<evidence type="ECO:0000313" key="4">
    <source>
        <dbReference type="Proteomes" id="UP000620327"/>
    </source>
</evidence>
<evidence type="ECO:0000313" key="3">
    <source>
        <dbReference type="EMBL" id="MBC5769144.1"/>
    </source>
</evidence>
<dbReference type="GO" id="GO:0003677">
    <property type="term" value="F:DNA binding"/>
    <property type="evidence" value="ECO:0007669"/>
    <property type="project" value="UniProtKB-KW"/>
</dbReference>
<dbReference type="AlphaFoldDB" id="A0A923S5Z6"/>
<organism evidence="3 4">
    <name type="scientific">Dysosmobacter segnis</name>
    <dbReference type="NCBI Taxonomy" id="2763042"/>
    <lineage>
        <taxon>Bacteria</taxon>
        <taxon>Bacillati</taxon>
        <taxon>Bacillota</taxon>
        <taxon>Clostridia</taxon>
        <taxon>Eubacteriales</taxon>
        <taxon>Oscillospiraceae</taxon>
        <taxon>Dysosmobacter</taxon>
    </lineage>
</organism>
<reference evidence="3" key="1">
    <citation type="submission" date="2020-08" db="EMBL/GenBank/DDBJ databases">
        <title>Genome public.</title>
        <authorList>
            <person name="Liu C."/>
            <person name="Sun Q."/>
        </authorList>
    </citation>
    <scope>NUCLEOTIDE SEQUENCE</scope>
    <source>
        <strain evidence="3">BX15</strain>
    </source>
</reference>
<dbReference type="SUPFAM" id="SSF47413">
    <property type="entry name" value="lambda repressor-like DNA-binding domains"/>
    <property type="match status" value="1"/>
</dbReference>
<dbReference type="InterPro" id="IPR010982">
    <property type="entry name" value="Lambda_DNA-bd_dom_sf"/>
</dbReference>
<dbReference type="CDD" id="cd00093">
    <property type="entry name" value="HTH_XRE"/>
    <property type="match status" value="1"/>
</dbReference>
<protein>
    <submittedName>
        <fullName evidence="3">Helix-turn-helix transcriptional regulator</fullName>
    </submittedName>
</protein>
<dbReference type="SMART" id="SM00530">
    <property type="entry name" value="HTH_XRE"/>
    <property type="match status" value="1"/>
</dbReference>
<gene>
    <name evidence="3" type="ORF">H8Z83_02130</name>
</gene>
<dbReference type="EMBL" id="JACOQI010000001">
    <property type="protein sequence ID" value="MBC5769144.1"/>
    <property type="molecule type" value="Genomic_DNA"/>
</dbReference>
<dbReference type="Gene3D" id="1.10.260.40">
    <property type="entry name" value="lambda repressor-like DNA-binding domains"/>
    <property type="match status" value="1"/>
</dbReference>
<accession>A0A923S5Z6</accession>
<sequence>MDQVALGKRIKAARERVGMTQEDLAAAVDYSVDHVSVVERGVKPPKLEKLVAIANVLNVGTDELLQDSLNAATMLRATELSERLKTLSPDGQRKVMNVLEALITEFQ</sequence>
<dbReference type="Proteomes" id="UP000620327">
    <property type="component" value="Unassembled WGS sequence"/>
</dbReference>
<feature type="domain" description="HTH cro/C1-type" evidence="2">
    <location>
        <begin position="10"/>
        <end position="64"/>
    </location>
</feature>
<dbReference type="Pfam" id="PF01381">
    <property type="entry name" value="HTH_3"/>
    <property type="match status" value="1"/>
</dbReference>
<evidence type="ECO:0000259" key="2">
    <source>
        <dbReference type="PROSITE" id="PS50943"/>
    </source>
</evidence>